<evidence type="ECO:0000313" key="2">
    <source>
        <dbReference type="EMBL" id="WEK33506.1"/>
    </source>
</evidence>
<organism evidence="2 3">
    <name type="scientific">Candidatus Pseudobacter hemicellulosilyticus</name>
    <dbReference type="NCBI Taxonomy" id="3121375"/>
    <lineage>
        <taxon>Bacteria</taxon>
        <taxon>Pseudomonadati</taxon>
        <taxon>Bacteroidota</taxon>
        <taxon>Chitinophagia</taxon>
        <taxon>Chitinophagales</taxon>
        <taxon>Chitinophagaceae</taxon>
        <taxon>Pseudobacter</taxon>
    </lineage>
</organism>
<reference evidence="2" key="1">
    <citation type="submission" date="2023-03" db="EMBL/GenBank/DDBJ databases">
        <title>Andean soil-derived lignocellulolytic bacterial consortium as a source of novel taxa and putative plastic-active enzymes.</title>
        <authorList>
            <person name="Diaz-Garcia L."/>
            <person name="Chuvochina M."/>
            <person name="Feuerriegel G."/>
            <person name="Bunk B."/>
            <person name="Sproer C."/>
            <person name="Streit W.R."/>
            <person name="Rodriguez L.M."/>
            <person name="Overmann J."/>
            <person name="Jimenez D.J."/>
        </authorList>
    </citation>
    <scope>NUCLEOTIDE SEQUENCE</scope>
    <source>
        <strain evidence="2">MAG 7</strain>
    </source>
</reference>
<gene>
    <name evidence="2" type="ORF">P0Y53_13525</name>
</gene>
<keyword evidence="1" id="KW-1133">Transmembrane helix</keyword>
<dbReference type="Proteomes" id="UP001220610">
    <property type="component" value="Chromosome"/>
</dbReference>
<keyword evidence="1" id="KW-0812">Transmembrane</keyword>
<protein>
    <submittedName>
        <fullName evidence="2">Uncharacterized protein</fullName>
    </submittedName>
</protein>
<evidence type="ECO:0000313" key="3">
    <source>
        <dbReference type="Proteomes" id="UP001220610"/>
    </source>
</evidence>
<dbReference type="AlphaFoldDB" id="A0AAJ5WKF0"/>
<accession>A0AAJ5WKF0</accession>
<dbReference type="EMBL" id="CP119311">
    <property type="protein sequence ID" value="WEK33506.1"/>
    <property type="molecule type" value="Genomic_DNA"/>
</dbReference>
<evidence type="ECO:0000256" key="1">
    <source>
        <dbReference type="SAM" id="Phobius"/>
    </source>
</evidence>
<sequence length="153" mass="17745">MKKALHLVILLLFLYTAETLISFLLFTGQRVLATSSFPFYKLEAGMDDAIFYTTARLIFYFIIQIALFYWLGDKWKLKNNLLKWMLLNAGTYIVISVLYSFILLPYTQELLLDPLFAILTFTTAISPAVLYWIPYCRRLMTPGSAGHRFQPAH</sequence>
<feature type="transmembrane region" description="Helical" evidence="1">
    <location>
        <begin position="84"/>
        <end position="103"/>
    </location>
</feature>
<feature type="transmembrane region" description="Helical" evidence="1">
    <location>
        <begin position="115"/>
        <end position="133"/>
    </location>
</feature>
<feature type="transmembrane region" description="Helical" evidence="1">
    <location>
        <begin position="49"/>
        <end position="72"/>
    </location>
</feature>
<proteinExistence type="predicted"/>
<name>A0AAJ5WKF0_9BACT</name>
<keyword evidence="1" id="KW-0472">Membrane</keyword>